<name>A0A1I7YS32_9BILA</name>
<protein>
    <submittedName>
        <fullName evidence="2">Archease domain-containing protein</fullName>
    </submittedName>
</protein>
<evidence type="ECO:0000313" key="2">
    <source>
        <dbReference type="WBParaSite" id="L893_g19159.t1"/>
    </source>
</evidence>
<keyword evidence="1" id="KW-1185">Reference proteome</keyword>
<dbReference type="Proteomes" id="UP000095287">
    <property type="component" value="Unplaced"/>
</dbReference>
<dbReference type="AlphaFoldDB" id="A0A1I7YS32"/>
<proteinExistence type="predicted"/>
<accession>A0A1I7YS32</accession>
<evidence type="ECO:0000313" key="1">
    <source>
        <dbReference type="Proteomes" id="UP000095287"/>
    </source>
</evidence>
<dbReference type="WBParaSite" id="L893_g19159.t1">
    <property type="protein sequence ID" value="L893_g19159.t1"/>
    <property type="gene ID" value="L893_g19159"/>
</dbReference>
<reference evidence="2" key="1">
    <citation type="submission" date="2016-11" db="UniProtKB">
        <authorList>
            <consortium name="WormBaseParasite"/>
        </authorList>
    </citation>
    <scope>IDENTIFICATION</scope>
</reference>
<sequence>MPKDGSSGGPGGQDEKRLRVQITEKELVGFEDFWMGLMALVSALRERMWILRDAAVAGTLLEVLEEPPAAAE</sequence>
<organism evidence="1 2">
    <name type="scientific">Steinernema glaseri</name>
    <dbReference type="NCBI Taxonomy" id="37863"/>
    <lineage>
        <taxon>Eukaryota</taxon>
        <taxon>Metazoa</taxon>
        <taxon>Ecdysozoa</taxon>
        <taxon>Nematoda</taxon>
        <taxon>Chromadorea</taxon>
        <taxon>Rhabditida</taxon>
        <taxon>Tylenchina</taxon>
        <taxon>Panagrolaimomorpha</taxon>
        <taxon>Strongyloidoidea</taxon>
        <taxon>Steinernematidae</taxon>
        <taxon>Steinernema</taxon>
    </lineage>
</organism>